<evidence type="ECO:0000313" key="1">
    <source>
        <dbReference type="EMBL" id="GAI75554.1"/>
    </source>
</evidence>
<sequence>MPLVYPCHFKDGFVRWPAESGKKPNAIVSSDQTRGLLVPGGHYVLTKRFTAKEERRRVVAAIYDPHRVEAPLVGFENHLNYFHARGAGLPPTLARGLAVFLNSSMFDRYFRLFSGHTQVNATDLRKMRYPSREQLIRVGGHVTQRIPHQEKIDAILKEECAEHG</sequence>
<name>X1T6D4_9ZZZZ</name>
<proteinExistence type="predicted"/>
<dbReference type="EMBL" id="BARW01014427">
    <property type="protein sequence ID" value="GAI75554.1"/>
    <property type="molecule type" value="Genomic_DNA"/>
</dbReference>
<accession>X1T6D4</accession>
<organism evidence="1">
    <name type="scientific">marine sediment metagenome</name>
    <dbReference type="NCBI Taxonomy" id="412755"/>
    <lineage>
        <taxon>unclassified sequences</taxon>
        <taxon>metagenomes</taxon>
        <taxon>ecological metagenomes</taxon>
    </lineage>
</organism>
<dbReference type="AlphaFoldDB" id="X1T6D4"/>
<protein>
    <submittedName>
        <fullName evidence="1">Uncharacterized protein</fullName>
    </submittedName>
</protein>
<comment type="caution">
    <text evidence="1">The sequence shown here is derived from an EMBL/GenBank/DDBJ whole genome shotgun (WGS) entry which is preliminary data.</text>
</comment>
<reference evidence="1" key="1">
    <citation type="journal article" date="2014" name="Front. Microbiol.">
        <title>High frequency of phylogenetically diverse reductive dehalogenase-homologous genes in deep subseafloor sedimentary metagenomes.</title>
        <authorList>
            <person name="Kawai M."/>
            <person name="Futagami T."/>
            <person name="Toyoda A."/>
            <person name="Takaki Y."/>
            <person name="Nishi S."/>
            <person name="Hori S."/>
            <person name="Arai W."/>
            <person name="Tsubouchi T."/>
            <person name="Morono Y."/>
            <person name="Uchiyama I."/>
            <person name="Ito T."/>
            <person name="Fujiyama A."/>
            <person name="Inagaki F."/>
            <person name="Takami H."/>
        </authorList>
    </citation>
    <scope>NUCLEOTIDE SEQUENCE</scope>
    <source>
        <strain evidence="1">Expedition CK06-06</strain>
    </source>
</reference>
<gene>
    <name evidence="1" type="ORF">S12H4_25571</name>
</gene>